<accession>A0A1F5ER14</accession>
<dbReference type="Pfam" id="PF12848">
    <property type="entry name" value="ABC_tran_Xtn"/>
    <property type="match status" value="1"/>
</dbReference>
<evidence type="ECO:0000256" key="2">
    <source>
        <dbReference type="ARBA" id="ARBA00022840"/>
    </source>
</evidence>
<dbReference type="PANTHER" id="PTHR42855:SF2">
    <property type="entry name" value="DRUG RESISTANCE ABC TRANSPORTER,ATP-BINDING PROTEIN"/>
    <property type="match status" value="1"/>
</dbReference>
<reference evidence="5 6" key="1">
    <citation type="journal article" date="2016" name="Nat. Commun.">
        <title>Thousands of microbial genomes shed light on interconnected biogeochemical processes in an aquifer system.</title>
        <authorList>
            <person name="Anantharaman K."/>
            <person name="Brown C.T."/>
            <person name="Hug L.A."/>
            <person name="Sharon I."/>
            <person name="Castelle C.J."/>
            <person name="Probst A.J."/>
            <person name="Thomas B.C."/>
            <person name="Singh A."/>
            <person name="Wilkins M.J."/>
            <person name="Karaoz U."/>
            <person name="Brodie E.L."/>
            <person name="Williams K.H."/>
            <person name="Hubbard S.S."/>
            <person name="Banfield J.F."/>
        </authorList>
    </citation>
    <scope>NUCLEOTIDE SEQUENCE [LARGE SCALE GENOMIC DNA]</scope>
</reference>
<evidence type="ECO:0000256" key="3">
    <source>
        <dbReference type="SAM" id="Coils"/>
    </source>
</evidence>
<dbReference type="FunFam" id="3.40.50.300:FF:000011">
    <property type="entry name" value="Putative ABC transporter ATP-binding component"/>
    <property type="match status" value="1"/>
</dbReference>
<evidence type="ECO:0000313" key="6">
    <source>
        <dbReference type="Proteomes" id="UP000177390"/>
    </source>
</evidence>
<feature type="coiled-coil region" evidence="3">
    <location>
        <begin position="209"/>
        <end position="243"/>
    </location>
</feature>
<dbReference type="InterPro" id="IPR051309">
    <property type="entry name" value="ABCF_ATPase"/>
</dbReference>
<dbReference type="Proteomes" id="UP000177390">
    <property type="component" value="Unassembled WGS sequence"/>
</dbReference>
<comment type="caution">
    <text evidence="5">The sequence shown here is derived from an EMBL/GenBank/DDBJ whole genome shotgun (WGS) entry which is preliminary data.</text>
</comment>
<dbReference type="Gene3D" id="3.40.50.300">
    <property type="entry name" value="P-loop containing nucleotide triphosphate hydrolases"/>
    <property type="match status" value="2"/>
</dbReference>
<keyword evidence="3" id="KW-0175">Coiled coil</keyword>
<dbReference type="SMART" id="SM00382">
    <property type="entry name" value="AAA"/>
    <property type="match status" value="2"/>
</dbReference>
<gene>
    <name evidence="5" type="ORF">A3D09_04520</name>
</gene>
<evidence type="ECO:0000256" key="1">
    <source>
        <dbReference type="ARBA" id="ARBA00022741"/>
    </source>
</evidence>
<dbReference type="InterPro" id="IPR017871">
    <property type="entry name" value="ABC_transporter-like_CS"/>
</dbReference>
<dbReference type="InterPro" id="IPR003593">
    <property type="entry name" value="AAA+_ATPase"/>
</dbReference>
<keyword evidence="1" id="KW-0547">Nucleotide-binding</keyword>
<evidence type="ECO:0000313" key="5">
    <source>
        <dbReference type="EMBL" id="OGD69780.1"/>
    </source>
</evidence>
<keyword evidence="2" id="KW-0067">ATP-binding</keyword>
<feature type="domain" description="ABC transporter" evidence="4">
    <location>
        <begin position="307"/>
        <end position="504"/>
    </location>
</feature>
<dbReference type="Pfam" id="PF00005">
    <property type="entry name" value="ABC_tran"/>
    <property type="match status" value="2"/>
</dbReference>
<sequence>MHIQASKLHKTYSDRDILAEVSFTISDGEKVGLVGANGSGKSTLLKIITGIVSADSGSIVINPKNITVGYIPQAPDVSPNSLVRELLQLPGIQQYQIDRALGKIGIGDLVNRGIGSLSSGQRTKVFLARLLVTEPDILLLDEPTNHLDIEALEWLETYLNNYPGIVVLVSHDRRFLDNTVTRILELENGQIKSYGGNYTFYRSQKEIELETQGREFKKQQQTIKKLENEIEKKKEKIQKLEKSDRPTRDRDKYAATFFANRASRKMAKGAQSIESRLEQMELVKKPEPDLQLKALFEPKIRSGHSVLVAVNISKLFDKNKILDDIYFSIQRGQRIALLGSNGSGKTTLLKIITGELLPDTGKIEMGSNVKIGYLSQEQAELSSKNNVLEELTSQSGVDRTDAYRLLRKFLLPIEKINQPVETLSSGEKSKLLLAEIMVSGANLIILDEPTNHLDIPSREAIEDAIVNYEGTLLIVSHDRYFLDRIGITEYIELENGNIHLSKPISD</sequence>
<dbReference type="InterPro" id="IPR003439">
    <property type="entry name" value="ABC_transporter-like_ATP-bd"/>
</dbReference>
<dbReference type="PROSITE" id="PS00211">
    <property type="entry name" value="ABC_TRANSPORTER_1"/>
    <property type="match status" value="2"/>
</dbReference>
<dbReference type="EMBL" id="MFAH01000074">
    <property type="protein sequence ID" value="OGD69780.1"/>
    <property type="molecule type" value="Genomic_DNA"/>
</dbReference>
<dbReference type="SUPFAM" id="SSF52540">
    <property type="entry name" value="P-loop containing nucleoside triphosphate hydrolases"/>
    <property type="match status" value="2"/>
</dbReference>
<evidence type="ECO:0000259" key="4">
    <source>
        <dbReference type="PROSITE" id="PS50893"/>
    </source>
</evidence>
<feature type="domain" description="ABC transporter" evidence="4">
    <location>
        <begin position="3"/>
        <end position="213"/>
    </location>
</feature>
<dbReference type="InterPro" id="IPR032781">
    <property type="entry name" value="ABC_tran_Xtn"/>
</dbReference>
<dbReference type="AlphaFoldDB" id="A0A1F5ER14"/>
<dbReference type="GO" id="GO:0016887">
    <property type="term" value="F:ATP hydrolysis activity"/>
    <property type="evidence" value="ECO:0007669"/>
    <property type="project" value="InterPro"/>
</dbReference>
<dbReference type="PROSITE" id="PS50893">
    <property type="entry name" value="ABC_TRANSPORTER_2"/>
    <property type="match status" value="2"/>
</dbReference>
<dbReference type="CDD" id="cd03221">
    <property type="entry name" value="ABCF_EF-3"/>
    <property type="match status" value="2"/>
</dbReference>
<dbReference type="GO" id="GO:0005524">
    <property type="term" value="F:ATP binding"/>
    <property type="evidence" value="ECO:0007669"/>
    <property type="project" value="UniProtKB-KW"/>
</dbReference>
<proteinExistence type="predicted"/>
<dbReference type="PANTHER" id="PTHR42855">
    <property type="entry name" value="ABC TRANSPORTER ATP-BINDING SUBUNIT"/>
    <property type="match status" value="1"/>
</dbReference>
<dbReference type="NCBIfam" id="NF000355">
    <property type="entry name" value="ribo_prot_ABC_F"/>
    <property type="match status" value="1"/>
</dbReference>
<name>A0A1F5ER14_9BACT</name>
<protein>
    <recommendedName>
        <fullName evidence="4">ABC transporter domain-containing protein</fullName>
    </recommendedName>
</protein>
<organism evidence="5 6">
    <name type="scientific">Candidatus Collierbacteria bacterium RIFCSPHIGHO2_02_FULL_49_10</name>
    <dbReference type="NCBI Taxonomy" id="1817723"/>
    <lineage>
        <taxon>Bacteria</taxon>
        <taxon>Candidatus Collieribacteriota</taxon>
    </lineage>
</organism>
<dbReference type="InterPro" id="IPR027417">
    <property type="entry name" value="P-loop_NTPase"/>
</dbReference>